<comment type="caution">
    <text evidence="2">The sequence shown here is derived from an EMBL/GenBank/DDBJ whole genome shotgun (WGS) entry which is preliminary data.</text>
</comment>
<accession>A0A917QTM8</accession>
<reference evidence="2" key="1">
    <citation type="journal article" date="2014" name="Int. J. Syst. Evol. Microbiol.">
        <title>Complete genome sequence of Corynebacterium casei LMG S-19264T (=DSM 44701T), isolated from a smear-ripened cheese.</title>
        <authorList>
            <consortium name="US DOE Joint Genome Institute (JGI-PGF)"/>
            <person name="Walter F."/>
            <person name="Albersmeier A."/>
            <person name="Kalinowski J."/>
            <person name="Ruckert C."/>
        </authorList>
    </citation>
    <scope>NUCLEOTIDE SEQUENCE</scope>
    <source>
        <strain evidence="2">JCM 13064</strain>
    </source>
</reference>
<reference evidence="2" key="2">
    <citation type="submission" date="2020-09" db="EMBL/GenBank/DDBJ databases">
        <authorList>
            <person name="Sun Q."/>
            <person name="Ohkuma M."/>
        </authorList>
    </citation>
    <scope>NUCLEOTIDE SEQUENCE</scope>
    <source>
        <strain evidence="2">JCM 13064</strain>
    </source>
</reference>
<dbReference type="AlphaFoldDB" id="A0A917QTM8"/>
<feature type="region of interest" description="Disordered" evidence="1">
    <location>
        <begin position="239"/>
        <end position="458"/>
    </location>
</feature>
<evidence type="ECO:0000256" key="1">
    <source>
        <dbReference type="SAM" id="MobiDB-lite"/>
    </source>
</evidence>
<dbReference type="RefSeq" id="WP_189161639.1">
    <property type="nucleotide sequence ID" value="NZ_BMNT01000004.1"/>
</dbReference>
<dbReference type="Proteomes" id="UP000645217">
    <property type="component" value="Unassembled WGS sequence"/>
</dbReference>
<protein>
    <submittedName>
        <fullName evidence="2">Uncharacterized protein</fullName>
    </submittedName>
</protein>
<keyword evidence="3" id="KW-1185">Reference proteome</keyword>
<feature type="compositionally biased region" description="Low complexity" evidence="1">
    <location>
        <begin position="138"/>
        <end position="206"/>
    </location>
</feature>
<dbReference type="EMBL" id="BMNT01000004">
    <property type="protein sequence ID" value="GGK68049.1"/>
    <property type="molecule type" value="Genomic_DNA"/>
</dbReference>
<proteinExistence type="predicted"/>
<sequence length="840" mass="86735">MNFCLSDLVPPLRWSDATGFAQLRDAPGLPDAWWRSVPLSRVFAVLGPEALGELITELATEHWPAAAVGDILPALHVMDPDEADEPQVSIALDRVGSWTGLLALTGRELADQPFIRARPVLTALFTAVFARLAPAGEQSAAQPGGPAEQAAASAASASGGSANGAGRLSGTPPLAAADSASPASPAGSANTPSSASSAASRQAEPLPVRPPAPPLPKRRTNRVDAGDPLGLAAARLAEAALQQQAGGGPSGPRPSMFTPPPRGDRPSLAPPEGLVPPELPKRGKEARPLGLPDSGPPPGPRPFVPEPEPFEAPRPFTTGPGPFDAGRGPFDTGPGPFGTGARPAASEPPAPPALPDPLAPAPDPLAPPPVPFPPPPGTPGPVPDPLGPATTAAHSQAAASPAADAAVPAPAEPAAQAGDRPEEPDGAEPAKDAEPVPASAGAVPDGGTNPSTDEFAADGGESDIAALIDAAFADLDDKTWAVAQNHVFTDTPAAPEELAKLFAVTPEEIVSLEEELRARLAAWLDSPQAAPYTQHLEKLPGTLGVAAPKSRLMGAAGWHGRELRSLDVPAWQFVLATLPGYTVQDDWLVAGDIAELRDQTCALILNADRPPTVARALELVSTLGIHPEVAKEWLEDVPQLRIQSSKKPAKSDTGETAEPDGATPAPSGLKDVSMTRRCFKHPDGLWWLRIDVTSEHLVGGECPLPSGFAAYLGMSPGDGRTVNGAAGDVNLTWQARPAIDSLGPLLQEMGAQPGAHLFLTVAEEDKVLRARLVPAAAADLDHNSKALRLAGHTGKDRSESLEETIRVLATRVGMTGPVGMPDLLNRLRERGDRDLLSLLV</sequence>
<name>A0A917QTM8_9ACTN</name>
<feature type="region of interest" description="Disordered" evidence="1">
    <location>
        <begin position="642"/>
        <end position="669"/>
    </location>
</feature>
<gene>
    <name evidence="2" type="ORF">GCM10007964_08840</name>
</gene>
<evidence type="ECO:0000313" key="2">
    <source>
        <dbReference type="EMBL" id="GGK68049.1"/>
    </source>
</evidence>
<evidence type="ECO:0000313" key="3">
    <source>
        <dbReference type="Proteomes" id="UP000645217"/>
    </source>
</evidence>
<feature type="compositionally biased region" description="Basic and acidic residues" evidence="1">
    <location>
        <begin position="419"/>
        <end position="434"/>
    </location>
</feature>
<feature type="compositionally biased region" description="Low complexity" evidence="1">
    <location>
        <begin position="387"/>
        <end position="417"/>
    </location>
</feature>
<feature type="region of interest" description="Disordered" evidence="1">
    <location>
        <begin position="138"/>
        <end position="225"/>
    </location>
</feature>
<organism evidence="2 3">
    <name type="scientific">Sphaerisporangium melleum</name>
    <dbReference type="NCBI Taxonomy" id="321316"/>
    <lineage>
        <taxon>Bacteria</taxon>
        <taxon>Bacillati</taxon>
        <taxon>Actinomycetota</taxon>
        <taxon>Actinomycetes</taxon>
        <taxon>Streptosporangiales</taxon>
        <taxon>Streptosporangiaceae</taxon>
        <taxon>Sphaerisporangium</taxon>
    </lineage>
</organism>
<feature type="compositionally biased region" description="Low complexity" evidence="1">
    <location>
        <begin position="326"/>
        <end position="345"/>
    </location>
</feature>
<feature type="compositionally biased region" description="Pro residues" evidence="1">
    <location>
        <begin position="346"/>
        <end position="386"/>
    </location>
</feature>
<feature type="compositionally biased region" description="Pro residues" evidence="1">
    <location>
        <begin position="294"/>
        <end position="312"/>
    </location>
</feature>